<dbReference type="GO" id="GO:0008818">
    <property type="term" value="F:cobalamin 5'-phosphate synthase activity"/>
    <property type="evidence" value="ECO:0007669"/>
    <property type="project" value="UniProtKB-UniRule"/>
</dbReference>
<keyword evidence="8 19" id="KW-0169">Cobalamin biosynthesis</keyword>
<comment type="cofactor">
    <cofactor evidence="1 19">
        <name>Mg(2+)</name>
        <dbReference type="ChEBI" id="CHEBI:18420"/>
    </cofactor>
</comment>
<feature type="region of interest" description="Disordered" evidence="20">
    <location>
        <begin position="1"/>
        <end position="54"/>
    </location>
</feature>
<accession>A0A521D9J1</accession>
<dbReference type="Proteomes" id="UP000319712">
    <property type="component" value="Unassembled WGS sequence"/>
</dbReference>
<dbReference type="PANTHER" id="PTHR34148:SF1">
    <property type="entry name" value="ADENOSYLCOBINAMIDE-GDP RIBAZOLETRANSFERASE"/>
    <property type="match status" value="1"/>
</dbReference>
<comment type="similarity">
    <text evidence="4 19">Belongs to the CobS family.</text>
</comment>
<evidence type="ECO:0000256" key="15">
    <source>
        <dbReference type="ARBA" id="ARBA00032605"/>
    </source>
</evidence>
<comment type="pathway">
    <text evidence="3 19">Cofactor biosynthesis; adenosylcobalamin biosynthesis; adenosylcobalamin from cob(II)yrinate a,c-diamide: step 7/7.</text>
</comment>
<evidence type="ECO:0000256" key="11">
    <source>
        <dbReference type="ARBA" id="ARBA00022842"/>
    </source>
</evidence>
<reference evidence="21 22" key="1">
    <citation type="submission" date="2017-05" db="EMBL/GenBank/DDBJ databases">
        <authorList>
            <person name="Varghese N."/>
            <person name="Submissions S."/>
        </authorList>
    </citation>
    <scope>NUCLEOTIDE SEQUENCE [LARGE SCALE GENOMIC DNA]</scope>
    <source>
        <strain evidence="21 22">DSM 19504</strain>
    </source>
</reference>
<feature type="transmembrane region" description="Helical" evidence="19">
    <location>
        <begin position="88"/>
        <end position="108"/>
    </location>
</feature>
<dbReference type="NCBIfam" id="TIGR00317">
    <property type="entry name" value="cobS"/>
    <property type="match status" value="1"/>
</dbReference>
<name>A0A521D9J1_9EURY</name>
<dbReference type="GO" id="GO:0051073">
    <property type="term" value="F:adenosylcobinamide-GDP ribazoletransferase activity"/>
    <property type="evidence" value="ECO:0007669"/>
    <property type="project" value="UniProtKB-UniRule"/>
</dbReference>
<feature type="transmembrane region" description="Helical" evidence="19">
    <location>
        <begin position="254"/>
        <end position="274"/>
    </location>
</feature>
<dbReference type="InterPro" id="IPR003805">
    <property type="entry name" value="CobS"/>
</dbReference>
<evidence type="ECO:0000256" key="10">
    <source>
        <dbReference type="ARBA" id="ARBA00022692"/>
    </source>
</evidence>
<keyword evidence="10 19" id="KW-0812">Transmembrane</keyword>
<evidence type="ECO:0000256" key="5">
    <source>
        <dbReference type="ARBA" id="ARBA00013200"/>
    </source>
</evidence>
<sequence>MTGSGVDGGGGYDGGDDDGGGDDGGDDDGGGDDGGGDDGGGDDGGGDDDGIPAARPIPAIRGALTFLTRIPVPGSAPADWHAFRRSPWTFPVVGAVVGAVAGLAFLAPSPWTAAAAYLLTIYFLTGVTHADGLADLGDAIAAHDPDRRLGILKDADLGVGGALALAVTLLATTLGALALATGLAGGGARVTSVAFRIVLAAEVGAKAGMAVLACLGTPAHEGLGSAVVGEVGPRSLLLVALVVAPVLLAAPPGALPAIAAALIAGPVVAVVLLVRVRPWLGGASGDVLGAANELGRAVALHAGVVAWTIA</sequence>
<dbReference type="GO" id="GO:0005886">
    <property type="term" value="C:plasma membrane"/>
    <property type="evidence" value="ECO:0007669"/>
    <property type="project" value="UniProtKB-SubCell"/>
</dbReference>
<feature type="transmembrane region" description="Helical" evidence="19">
    <location>
        <begin position="157"/>
        <end position="181"/>
    </location>
</feature>
<evidence type="ECO:0000256" key="20">
    <source>
        <dbReference type="SAM" id="MobiDB-lite"/>
    </source>
</evidence>
<gene>
    <name evidence="19" type="primary">cobS</name>
    <name evidence="21" type="ORF">SAMN06264867_106134</name>
</gene>
<keyword evidence="11 19" id="KW-0460">Magnesium</keyword>
<feature type="transmembrane region" description="Helical" evidence="19">
    <location>
        <begin position="114"/>
        <end position="136"/>
    </location>
</feature>
<evidence type="ECO:0000256" key="14">
    <source>
        <dbReference type="ARBA" id="ARBA00025228"/>
    </source>
</evidence>
<comment type="catalytic activity">
    <reaction evidence="17 19">
        <text>alpha-ribazole + adenosylcob(III)inamide-GDP = adenosylcob(III)alamin + GMP + H(+)</text>
        <dbReference type="Rhea" id="RHEA:16049"/>
        <dbReference type="ChEBI" id="CHEBI:10329"/>
        <dbReference type="ChEBI" id="CHEBI:15378"/>
        <dbReference type="ChEBI" id="CHEBI:18408"/>
        <dbReference type="ChEBI" id="CHEBI:58115"/>
        <dbReference type="ChEBI" id="CHEBI:60487"/>
        <dbReference type="EC" id="2.7.8.26"/>
    </reaction>
</comment>
<comment type="subcellular location">
    <subcellularLocation>
        <location evidence="2 19">Cell membrane</location>
        <topology evidence="2 19">Multi-pass membrane protein</topology>
    </subcellularLocation>
</comment>
<dbReference type="EC" id="2.7.8.26" evidence="5 19"/>
<comment type="catalytic activity">
    <reaction evidence="18 19">
        <text>alpha-ribazole 5'-phosphate + adenosylcob(III)inamide-GDP = adenosylcob(III)alamin 5'-phosphate + GMP + H(+)</text>
        <dbReference type="Rhea" id="RHEA:23560"/>
        <dbReference type="ChEBI" id="CHEBI:15378"/>
        <dbReference type="ChEBI" id="CHEBI:57918"/>
        <dbReference type="ChEBI" id="CHEBI:58115"/>
        <dbReference type="ChEBI" id="CHEBI:60487"/>
        <dbReference type="ChEBI" id="CHEBI:60493"/>
        <dbReference type="EC" id="2.7.8.26"/>
    </reaction>
</comment>
<comment type="function">
    <text evidence="14 19">Joins adenosylcobinamide-GDP and alpha-ribazole to generate adenosylcobalamin (Ado-cobalamin). Also synthesizes adenosylcobalamin 5'-phosphate from adenosylcobinamide-GDP and alpha-ribazole 5'-phosphate.</text>
</comment>
<evidence type="ECO:0000256" key="16">
    <source>
        <dbReference type="ARBA" id="ARBA00032853"/>
    </source>
</evidence>
<dbReference type="HAMAP" id="MF_00719">
    <property type="entry name" value="CobS"/>
    <property type="match status" value="1"/>
</dbReference>
<dbReference type="GO" id="GO:0009236">
    <property type="term" value="P:cobalamin biosynthetic process"/>
    <property type="evidence" value="ECO:0007669"/>
    <property type="project" value="UniProtKB-UniRule"/>
</dbReference>
<evidence type="ECO:0000256" key="19">
    <source>
        <dbReference type="HAMAP-Rule" id="MF_00719"/>
    </source>
</evidence>
<feature type="compositionally biased region" description="Gly residues" evidence="20">
    <location>
        <begin position="1"/>
        <end position="13"/>
    </location>
</feature>
<proteinExistence type="inferred from homology"/>
<evidence type="ECO:0000256" key="2">
    <source>
        <dbReference type="ARBA" id="ARBA00004651"/>
    </source>
</evidence>
<evidence type="ECO:0000256" key="1">
    <source>
        <dbReference type="ARBA" id="ARBA00001946"/>
    </source>
</evidence>
<keyword evidence="7 19" id="KW-1003">Cell membrane</keyword>
<keyword evidence="9 19" id="KW-0808">Transferase</keyword>
<dbReference type="UniPathway" id="UPA00148">
    <property type="reaction ID" value="UER00238"/>
</dbReference>
<feature type="compositionally biased region" description="Acidic residues" evidence="20">
    <location>
        <begin position="14"/>
        <end position="50"/>
    </location>
</feature>
<organism evidence="21 22">
    <name type="scientific">Halorubrum cibi</name>
    <dbReference type="NCBI Taxonomy" id="413815"/>
    <lineage>
        <taxon>Archaea</taxon>
        <taxon>Methanobacteriati</taxon>
        <taxon>Methanobacteriota</taxon>
        <taxon>Stenosarchaea group</taxon>
        <taxon>Halobacteria</taxon>
        <taxon>Halobacteriales</taxon>
        <taxon>Haloferacaceae</taxon>
        <taxon>Halorubrum</taxon>
    </lineage>
</organism>
<evidence type="ECO:0000256" key="13">
    <source>
        <dbReference type="ARBA" id="ARBA00023136"/>
    </source>
</evidence>
<evidence type="ECO:0000256" key="7">
    <source>
        <dbReference type="ARBA" id="ARBA00022475"/>
    </source>
</evidence>
<evidence type="ECO:0000313" key="21">
    <source>
        <dbReference type="EMBL" id="SMO68338.1"/>
    </source>
</evidence>
<evidence type="ECO:0000256" key="17">
    <source>
        <dbReference type="ARBA" id="ARBA00048623"/>
    </source>
</evidence>
<dbReference type="AlphaFoldDB" id="A0A521D9J1"/>
<keyword evidence="22" id="KW-1185">Reference proteome</keyword>
<dbReference type="PANTHER" id="PTHR34148">
    <property type="entry name" value="ADENOSYLCOBINAMIDE-GDP RIBAZOLETRANSFERASE"/>
    <property type="match status" value="1"/>
</dbReference>
<protein>
    <recommendedName>
        <fullName evidence="6 19">Adenosylcobinamide-GDP ribazoletransferase</fullName>
        <ecNumber evidence="5 19">2.7.8.26</ecNumber>
    </recommendedName>
    <alternativeName>
        <fullName evidence="16 19">Cobalamin synthase</fullName>
    </alternativeName>
    <alternativeName>
        <fullName evidence="15 19">Cobalamin-5'-phosphate synthase</fullName>
    </alternativeName>
</protein>
<evidence type="ECO:0000256" key="18">
    <source>
        <dbReference type="ARBA" id="ARBA00049504"/>
    </source>
</evidence>
<keyword evidence="13 19" id="KW-0472">Membrane</keyword>
<evidence type="ECO:0000256" key="8">
    <source>
        <dbReference type="ARBA" id="ARBA00022573"/>
    </source>
</evidence>
<dbReference type="Pfam" id="PF02654">
    <property type="entry name" value="CobS"/>
    <property type="match status" value="1"/>
</dbReference>
<dbReference type="EMBL" id="FXTD01000006">
    <property type="protein sequence ID" value="SMO68338.1"/>
    <property type="molecule type" value="Genomic_DNA"/>
</dbReference>
<evidence type="ECO:0000256" key="4">
    <source>
        <dbReference type="ARBA" id="ARBA00010561"/>
    </source>
</evidence>
<evidence type="ECO:0000256" key="3">
    <source>
        <dbReference type="ARBA" id="ARBA00004663"/>
    </source>
</evidence>
<evidence type="ECO:0000256" key="9">
    <source>
        <dbReference type="ARBA" id="ARBA00022679"/>
    </source>
</evidence>
<keyword evidence="12 19" id="KW-1133">Transmembrane helix</keyword>
<feature type="transmembrane region" description="Helical" evidence="19">
    <location>
        <begin position="193"/>
        <end position="215"/>
    </location>
</feature>
<evidence type="ECO:0000313" key="22">
    <source>
        <dbReference type="Proteomes" id="UP000319712"/>
    </source>
</evidence>
<evidence type="ECO:0000256" key="12">
    <source>
        <dbReference type="ARBA" id="ARBA00022989"/>
    </source>
</evidence>
<evidence type="ECO:0000256" key="6">
    <source>
        <dbReference type="ARBA" id="ARBA00015850"/>
    </source>
</evidence>